<reference evidence="2 3" key="1">
    <citation type="journal article" date="2018" name="Sci. Rep.">
        <title>Comparative genomics provides insights into the lifestyle and reveals functional heterogeneity of dark septate endophytic fungi.</title>
        <authorList>
            <person name="Knapp D.G."/>
            <person name="Nemeth J.B."/>
            <person name="Barry K."/>
            <person name="Hainaut M."/>
            <person name="Henrissat B."/>
            <person name="Johnson J."/>
            <person name="Kuo A."/>
            <person name="Lim J.H.P."/>
            <person name="Lipzen A."/>
            <person name="Nolan M."/>
            <person name="Ohm R.A."/>
            <person name="Tamas L."/>
            <person name="Grigoriev I.V."/>
            <person name="Spatafora J.W."/>
            <person name="Nagy L.G."/>
            <person name="Kovacs G.M."/>
        </authorList>
    </citation>
    <scope>NUCLEOTIDE SEQUENCE [LARGE SCALE GENOMIC DNA]</scope>
    <source>
        <strain evidence="2 3">DSE2036</strain>
    </source>
</reference>
<keyword evidence="1" id="KW-0472">Membrane</keyword>
<organism evidence="2 3">
    <name type="scientific">Periconia macrospinosa</name>
    <dbReference type="NCBI Taxonomy" id="97972"/>
    <lineage>
        <taxon>Eukaryota</taxon>
        <taxon>Fungi</taxon>
        <taxon>Dikarya</taxon>
        <taxon>Ascomycota</taxon>
        <taxon>Pezizomycotina</taxon>
        <taxon>Dothideomycetes</taxon>
        <taxon>Pleosporomycetidae</taxon>
        <taxon>Pleosporales</taxon>
        <taxon>Massarineae</taxon>
        <taxon>Periconiaceae</taxon>
        <taxon>Periconia</taxon>
    </lineage>
</organism>
<sequence>MGRGKEARGSRWLDFRLNWLVYVDLSPRLLPTYSLLGTTFGSSLLSIYILSA</sequence>
<dbReference type="EMBL" id="KZ805312">
    <property type="protein sequence ID" value="PVI05653.1"/>
    <property type="molecule type" value="Genomic_DNA"/>
</dbReference>
<keyword evidence="3" id="KW-1185">Reference proteome</keyword>
<protein>
    <submittedName>
        <fullName evidence="2">Uncharacterized protein</fullName>
    </submittedName>
</protein>
<evidence type="ECO:0000313" key="2">
    <source>
        <dbReference type="EMBL" id="PVI05653.1"/>
    </source>
</evidence>
<proteinExistence type="predicted"/>
<dbReference type="Proteomes" id="UP000244855">
    <property type="component" value="Unassembled WGS sequence"/>
</dbReference>
<gene>
    <name evidence="2" type="ORF">DM02DRAFT_610374</name>
</gene>
<keyword evidence="1" id="KW-0812">Transmembrane</keyword>
<name>A0A2V1E503_9PLEO</name>
<feature type="transmembrane region" description="Helical" evidence="1">
    <location>
        <begin position="30"/>
        <end position="50"/>
    </location>
</feature>
<keyword evidence="1" id="KW-1133">Transmembrane helix</keyword>
<accession>A0A2V1E503</accession>
<evidence type="ECO:0000313" key="3">
    <source>
        <dbReference type="Proteomes" id="UP000244855"/>
    </source>
</evidence>
<evidence type="ECO:0000256" key="1">
    <source>
        <dbReference type="SAM" id="Phobius"/>
    </source>
</evidence>
<dbReference type="AlphaFoldDB" id="A0A2V1E503"/>